<dbReference type="EMBL" id="CAMAPF010000979">
    <property type="protein sequence ID" value="CAH9134110.1"/>
    <property type="molecule type" value="Genomic_DNA"/>
</dbReference>
<dbReference type="AlphaFoldDB" id="A0AAV0FEZ0"/>
<proteinExistence type="predicted"/>
<comment type="caution">
    <text evidence="2">The sequence shown here is derived from an EMBL/GenBank/DDBJ whole genome shotgun (WGS) entry which is preliminary data.</text>
</comment>
<sequence length="123" mass="13264">MRQITKTPTASIFLQLRPSADDGSPYRAGMRMKRWPVVILEEGSGEDGGGNIRDQRRPTASDNGGDRRCPVMADIGGIRRRSLAAASGGGVRRRLGAAVGGYWCTPGCCRWQVVVGEGKTKLF</sequence>
<feature type="region of interest" description="Disordered" evidence="1">
    <location>
        <begin position="42"/>
        <end position="69"/>
    </location>
</feature>
<reference evidence="2" key="1">
    <citation type="submission" date="2022-07" db="EMBL/GenBank/DDBJ databases">
        <authorList>
            <person name="Macas J."/>
            <person name="Novak P."/>
            <person name="Neumann P."/>
        </authorList>
    </citation>
    <scope>NUCLEOTIDE SEQUENCE</scope>
</reference>
<evidence type="ECO:0000313" key="2">
    <source>
        <dbReference type="EMBL" id="CAH9134110.1"/>
    </source>
</evidence>
<accession>A0AAV0FEZ0</accession>
<organism evidence="2 3">
    <name type="scientific">Cuscuta epithymum</name>
    <dbReference type="NCBI Taxonomy" id="186058"/>
    <lineage>
        <taxon>Eukaryota</taxon>
        <taxon>Viridiplantae</taxon>
        <taxon>Streptophyta</taxon>
        <taxon>Embryophyta</taxon>
        <taxon>Tracheophyta</taxon>
        <taxon>Spermatophyta</taxon>
        <taxon>Magnoliopsida</taxon>
        <taxon>eudicotyledons</taxon>
        <taxon>Gunneridae</taxon>
        <taxon>Pentapetalae</taxon>
        <taxon>asterids</taxon>
        <taxon>lamiids</taxon>
        <taxon>Solanales</taxon>
        <taxon>Convolvulaceae</taxon>
        <taxon>Cuscuteae</taxon>
        <taxon>Cuscuta</taxon>
        <taxon>Cuscuta subgen. Cuscuta</taxon>
    </lineage>
</organism>
<protein>
    <submittedName>
        <fullName evidence="2">Uncharacterized protein</fullName>
    </submittedName>
</protein>
<name>A0AAV0FEZ0_9ASTE</name>
<gene>
    <name evidence="2" type="ORF">CEPIT_LOCUS33461</name>
</gene>
<dbReference type="Proteomes" id="UP001152523">
    <property type="component" value="Unassembled WGS sequence"/>
</dbReference>
<keyword evidence="3" id="KW-1185">Reference proteome</keyword>
<feature type="compositionally biased region" description="Basic and acidic residues" evidence="1">
    <location>
        <begin position="53"/>
        <end position="69"/>
    </location>
</feature>
<evidence type="ECO:0000256" key="1">
    <source>
        <dbReference type="SAM" id="MobiDB-lite"/>
    </source>
</evidence>
<evidence type="ECO:0000313" key="3">
    <source>
        <dbReference type="Proteomes" id="UP001152523"/>
    </source>
</evidence>